<keyword evidence="4" id="KW-0143">Chaperone</keyword>
<evidence type="ECO:0000256" key="5">
    <source>
        <dbReference type="ARBA" id="ARBA00023242"/>
    </source>
</evidence>
<dbReference type="SUPFAM" id="SSF46565">
    <property type="entry name" value="Chaperone J-domain"/>
    <property type="match status" value="1"/>
</dbReference>
<evidence type="ECO:0000313" key="8">
    <source>
        <dbReference type="EMBL" id="RKP00419.1"/>
    </source>
</evidence>
<dbReference type="SMART" id="SM00271">
    <property type="entry name" value="DnaJ"/>
    <property type="match status" value="1"/>
</dbReference>
<dbReference type="STRING" id="1555241.A0A4V1IUF9"/>
<sequence length="358" mass="38445">MDPADGDTDVYALLGVPAGAPLADIERAFRRLSLTAHPDKLPPTASAAARAVATDRFQRYAAAVALFRNPQARATYDAAYTRSRAAAQAAAEAGAASDALRQQQRAELFAREQAADAALAASRRRAERERVIALLRHEGAQRVRALRDARAAARLQQLQQQLLLQQQARSATPTPAVPPSLAPSPAPTTEKATVALHLRWKVKHEPEGLSDAAIEQRVAKALAAASSRRLRRWHVVGVMRVDRPDRLDRPAAMVRLVPPPFMASDADTAEALADAVQRAQPKWLVAVARADTAATPPPVVPPAGVPPADTPPPDVPTTPAARTQAKYTDPAPPLPTDVQYELDPAYEARILAEMMTRS</sequence>
<gene>
    <name evidence="8" type="ORF">CXG81DRAFT_26886</name>
</gene>
<name>A0A4V1IUF9_9FUNG</name>
<keyword evidence="3" id="KW-0963">Cytoplasm</keyword>
<dbReference type="InterPro" id="IPR052094">
    <property type="entry name" value="Pre-mRNA-splicing_ERAD"/>
</dbReference>
<evidence type="ECO:0000256" key="2">
    <source>
        <dbReference type="ARBA" id="ARBA00004496"/>
    </source>
</evidence>
<dbReference type="PRINTS" id="PR00625">
    <property type="entry name" value="JDOMAIN"/>
</dbReference>
<organism evidence="8 9">
    <name type="scientific">Caulochytrium protostelioides</name>
    <dbReference type="NCBI Taxonomy" id="1555241"/>
    <lineage>
        <taxon>Eukaryota</taxon>
        <taxon>Fungi</taxon>
        <taxon>Fungi incertae sedis</taxon>
        <taxon>Chytridiomycota</taxon>
        <taxon>Chytridiomycota incertae sedis</taxon>
        <taxon>Chytridiomycetes</taxon>
        <taxon>Caulochytriales</taxon>
        <taxon>Caulochytriaceae</taxon>
        <taxon>Caulochytrium</taxon>
    </lineage>
</organism>
<dbReference type="Pfam" id="PF00226">
    <property type="entry name" value="DnaJ"/>
    <property type="match status" value="1"/>
</dbReference>
<dbReference type="GO" id="GO:0000390">
    <property type="term" value="P:spliceosomal complex disassembly"/>
    <property type="evidence" value="ECO:0007669"/>
    <property type="project" value="TreeGrafter"/>
</dbReference>
<evidence type="ECO:0000256" key="1">
    <source>
        <dbReference type="ARBA" id="ARBA00004123"/>
    </source>
</evidence>
<feature type="region of interest" description="Disordered" evidence="6">
    <location>
        <begin position="294"/>
        <end position="338"/>
    </location>
</feature>
<protein>
    <recommendedName>
        <fullName evidence="7">J domain-containing protein</fullName>
    </recommendedName>
</protein>
<evidence type="ECO:0000259" key="7">
    <source>
        <dbReference type="PROSITE" id="PS50076"/>
    </source>
</evidence>
<feature type="compositionally biased region" description="Pro residues" evidence="6">
    <location>
        <begin position="175"/>
        <end position="186"/>
    </location>
</feature>
<dbReference type="PANTHER" id="PTHR44313">
    <property type="entry name" value="DNAJ HOMOLOG SUBFAMILY C MEMBER 17"/>
    <property type="match status" value="1"/>
</dbReference>
<evidence type="ECO:0000256" key="4">
    <source>
        <dbReference type="ARBA" id="ARBA00023186"/>
    </source>
</evidence>
<evidence type="ECO:0000256" key="6">
    <source>
        <dbReference type="SAM" id="MobiDB-lite"/>
    </source>
</evidence>
<evidence type="ECO:0000256" key="3">
    <source>
        <dbReference type="ARBA" id="ARBA00022490"/>
    </source>
</evidence>
<reference evidence="9" key="1">
    <citation type="journal article" date="2018" name="Nat. Microbiol.">
        <title>Leveraging single-cell genomics to expand the fungal tree of life.</title>
        <authorList>
            <person name="Ahrendt S.R."/>
            <person name="Quandt C.A."/>
            <person name="Ciobanu D."/>
            <person name="Clum A."/>
            <person name="Salamov A."/>
            <person name="Andreopoulos B."/>
            <person name="Cheng J.F."/>
            <person name="Woyke T."/>
            <person name="Pelin A."/>
            <person name="Henrissat B."/>
            <person name="Reynolds N.K."/>
            <person name="Benny G.L."/>
            <person name="Smith M.E."/>
            <person name="James T.Y."/>
            <person name="Grigoriev I.V."/>
        </authorList>
    </citation>
    <scope>NUCLEOTIDE SEQUENCE [LARGE SCALE GENOMIC DNA]</scope>
    <source>
        <strain evidence="9">ATCC 52028</strain>
    </source>
</reference>
<dbReference type="Gene3D" id="1.10.287.110">
    <property type="entry name" value="DnaJ domain"/>
    <property type="match status" value="1"/>
</dbReference>
<dbReference type="GO" id="GO:0005681">
    <property type="term" value="C:spliceosomal complex"/>
    <property type="evidence" value="ECO:0007669"/>
    <property type="project" value="TreeGrafter"/>
</dbReference>
<evidence type="ECO:0000313" key="9">
    <source>
        <dbReference type="Proteomes" id="UP000274922"/>
    </source>
</evidence>
<dbReference type="PROSITE" id="PS50076">
    <property type="entry name" value="DNAJ_2"/>
    <property type="match status" value="1"/>
</dbReference>
<comment type="subcellular location">
    <subcellularLocation>
        <location evidence="2">Cytoplasm</location>
    </subcellularLocation>
    <subcellularLocation>
        <location evidence="1">Nucleus</location>
    </subcellularLocation>
</comment>
<dbReference type="CDD" id="cd06257">
    <property type="entry name" value="DnaJ"/>
    <property type="match status" value="1"/>
</dbReference>
<proteinExistence type="predicted"/>
<dbReference type="AlphaFoldDB" id="A0A4V1IUF9"/>
<dbReference type="InterPro" id="IPR001623">
    <property type="entry name" value="DnaJ_domain"/>
</dbReference>
<feature type="domain" description="J" evidence="7">
    <location>
        <begin position="9"/>
        <end position="80"/>
    </location>
</feature>
<keyword evidence="5" id="KW-0539">Nucleus</keyword>
<dbReference type="Proteomes" id="UP000274922">
    <property type="component" value="Unassembled WGS sequence"/>
</dbReference>
<feature type="compositionally biased region" description="Pro residues" evidence="6">
    <location>
        <begin position="295"/>
        <end position="316"/>
    </location>
</feature>
<feature type="region of interest" description="Disordered" evidence="6">
    <location>
        <begin position="166"/>
        <end position="187"/>
    </location>
</feature>
<dbReference type="PANTHER" id="PTHR44313:SF1">
    <property type="entry name" value="DNAJ HOMOLOG SUBFAMILY C MEMBER 17"/>
    <property type="match status" value="1"/>
</dbReference>
<accession>A0A4V1IUF9</accession>
<dbReference type="InterPro" id="IPR036869">
    <property type="entry name" value="J_dom_sf"/>
</dbReference>
<dbReference type="GO" id="GO:0005737">
    <property type="term" value="C:cytoplasm"/>
    <property type="evidence" value="ECO:0007669"/>
    <property type="project" value="UniProtKB-SubCell"/>
</dbReference>
<dbReference type="EMBL" id="ML014217">
    <property type="protein sequence ID" value="RKP00419.1"/>
    <property type="molecule type" value="Genomic_DNA"/>
</dbReference>
<keyword evidence="9" id="KW-1185">Reference proteome</keyword>